<dbReference type="RefSeq" id="WP_129350901.1">
    <property type="nucleotide sequence ID" value="NZ_CP012670.1"/>
</dbReference>
<dbReference type="Gene3D" id="3.90.226.10">
    <property type="entry name" value="2-enoyl-CoA Hydratase, Chain A, domain 1"/>
    <property type="match status" value="1"/>
</dbReference>
<dbReference type="GO" id="GO:0006508">
    <property type="term" value="P:proteolysis"/>
    <property type="evidence" value="ECO:0007669"/>
    <property type="project" value="InterPro"/>
</dbReference>
<dbReference type="Proteomes" id="UP000295781">
    <property type="component" value="Chromosome"/>
</dbReference>
<gene>
    <name evidence="3" type="ORF">SOCEGT47_051410</name>
</gene>
<sequence>MSVTGSIRRPRPVAAAALVAALACAALGCAQPPARAPVQEPAPYRSLRIADGDFDREPRTVSAEDALRDLDDARYAFEQAYAGLDGRARAPSPAAIARVEGALRGRAAWRPDDLARLLRDLFAAPDGHLAFGHGGRAPLRLTAVPPRSPSLLARTGAAELTSLSRLSSSANANDAPLSRLSSSAEHALAEHALLSSATRWLDPSRRLGHRPPVELTRRRDGVPVLAIRTFDTAAAAALSALPALAGELRRAPAFVVDLRGNTGGNYSFAERFALALTDAPLRRLDEREVLSVTAAEGRANSVRRRLARGDVPAEALPRFHEQLATLERLAGALRLGPHTAAPRVDLTTRGAVIPGRAAGPLRGRAVFLVDGGCASACEMLLALVRQIPGVLVAGQNTRGGMSVGEIAFFQLPRSGVALWLGTRAFRDPLGDFVEARGFEPDVRLDGLDPVGDAAALALRGSPGGPARRAASSSCARR</sequence>
<organism evidence="3 4">
    <name type="scientific">Sorangium cellulosum</name>
    <name type="common">Polyangium cellulosum</name>
    <dbReference type="NCBI Taxonomy" id="56"/>
    <lineage>
        <taxon>Bacteria</taxon>
        <taxon>Pseudomonadati</taxon>
        <taxon>Myxococcota</taxon>
        <taxon>Polyangia</taxon>
        <taxon>Polyangiales</taxon>
        <taxon>Polyangiaceae</taxon>
        <taxon>Sorangium</taxon>
    </lineage>
</organism>
<dbReference type="GO" id="GO:0007165">
    <property type="term" value="P:signal transduction"/>
    <property type="evidence" value="ECO:0007669"/>
    <property type="project" value="TreeGrafter"/>
</dbReference>
<evidence type="ECO:0000313" key="3">
    <source>
        <dbReference type="EMBL" id="AUX24602.1"/>
    </source>
</evidence>
<reference evidence="3 4" key="1">
    <citation type="submission" date="2015-09" db="EMBL/GenBank/DDBJ databases">
        <title>Sorangium comparison.</title>
        <authorList>
            <person name="Zaburannyi N."/>
            <person name="Bunk B."/>
            <person name="Overmann J."/>
            <person name="Mueller R."/>
        </authorList>
    </citation>
    <scope>NUCLEOTIDE SEQUENCE [LARGE SCALE GENOMIC DNA]</scope>
    <source>
        <strain evidence="3 4">So ceGT47</strain>
    </source>
</reference>
<protein>
    <recommendedName>
        <fullName evidence="2">Tail specific protease domain-containing protein</fullName>
    </recommendedName>
</protein>
<evidence type="ECO:0000256" key="1">
    <source>
        <dbReference type="SAM" id="SignalP"/>
    </source>
</evidence>
<dbReference type="InterPro" id="IPR005151">
    <property type="entry name" value="Tail-specific_protease"/>
</dbReference>
<dbReference type="SUPFAM" id="SSF52096">
    <property type="entry name" value="ClpP/crotonase"/>
    <property type="match status" value="1"/>
</dbReference>
<dbReference type="GO" id="GO:0030288">
    <property type="term" value="C:outer membrane-bounded periplasmic space"/>
    <property type="evidence" value="ECO:0007669"/>
    <property type="project" value="TreeGrafter"/>
</dbReference>
<dbReference type="GO" id="GO:0004175">
    <property type="term" value="F:endopeptidase activity"/>
    <property type="evidence" value="ECO:0007669"/>
    <property type="project" value="TreeGrafter"/>
</dbReference>
<accession>A0A4V0NE16</accession>
<name>A0A4V0NE16_SORCE</name>
<evidence type="ECO:0000259" key="2">
    <source>
        <dbReference type="Pfam" id="PF03572"/>
    </source>
</evidence>
<dbReference type="PANTHER" id="PTHR32060">
    <property type="entry name" value="TAIL-SPECIFIC PROTEASE"/>
    <property type="match status" value="1"/>
</dbReference>
<dbReference type="AlphaFoldDB" id="A0A4V0NE16"/>
<dbReference type="PANTHER" id="PTHR32060:SF30">
    <property type="entry name" value="CARBOXY-TERMINAL PROCESSING PROTEASE CTPA"/>
    <property type="match status" value="1"/>
</dbReference>
<dbReference type="GO" id="GO:0008236">
    <property type="term" value="F:serine-type peptidase activity"/>
    <property type="evidence" value="ECO:0007669"/>
    <property type="project" value="InterPro"/>
</dbReference>
<dbReference type="EMBL" id="CP012670">
    <property type="protein sequence ID" value="AUX24602.1"/>
    <property type="molecule type" value="Genomic_DNA"/>
</dbReference>
<evidence type="ECO:0000313" key="4">
    <source>
        <dbReference type="Proteomes" id="UP000295781"/>
    </source>
</evidence>
<proteinExistence type="predicted"/>
<feature type="signal peptide" evidence="1">
    <location>
        <begin position="1"/>
        <end position="25"/>
    </location>
</feature>
<dbReference type="InterPro" id="IPR029045">
    <property type="entry name" value="ClpP/crotonase-like_dom_sf"/>
</dbReference>
<dbReference type="OrthoDB" id="5185672at2"/>
<dbReference type="Pfam" id="PF03572">
    <property type="entry name" value="Peptidase_S41"/>
    <property type="match status" value="1"/>
</dbReference>
<keyword evidence="1" id="KW-0732">Signal</keyword>
<feature type="domain" description="Tail specific protease" evidence="2">
    <location>
        <begin position="224"/>
        <end position="443"/>
    </location>
</feature>
<feature type="chain" id="PRO_5020880090" description="Tail specific protease domain-containing protein" evidence="1">
    <location>
        <begin position="26"/>
        <end position="477"/>
    </location>
</feature>